<dbReference type="GO" id="GO:0004664">
    <property type="term" value="F:prephenate dehydratase activity"/>
    <property type="evidence" value="ECO:0007669"/>
    <property type="project" value="UniProtKB-EC"/>
</dbReference>
<dbReference type="GO" id="GO:0009094">
    <property type="term" value="P:L-phenylalanine biosynthetic process"/>
    <property type="evidence" value="ECO:0007669"/>
    <property type="project" value="UniProtKB-UniPathway"/>
</dbReference>
<dbReference type="InterPro" id="IPR002701">
    <property type="entry name" value="CM_II_prokaryot"/>
</dbReference>
<evidence type="ECO:0000313" key="23">
    <source>
        <dbReference type="Proteomes" id="UP000006875"/>
    </source>
</evidence>
<evidence type="ECO:0000256" key="18">
    <source>
        <dbReference type="PIRSR" id="PIRSR001500-2"/>
    </source>
</evidence>
<evidence type="ECO:0000256" key="7">
    <source>
        <dbReference type="ARBA" id="ARBA00014401"/>
    </source>
</evidence>
<feature type="domain" description="Prephenate dehydratase" evidence="20">
    <location>
        <begin position="94"/>
        <end position="269"/>
    </location>
</feature>
<keyword evidence="14" id="KW-0511">Multifunctional enzyme</keyword>
<evidence type="ECO:0000256" key="6">
    <source>
        <dbReference type="ARBA" id="ARBA00013147"/>
    </source>
</evidence>
<dbReference type="EMBL" id="CP002282">
    <property type="protein sequence ID" value="ADO84167.1"/>
    <property type="molecule type" value="Genomic_DNA"/>
</dbReference>
<keyword evidence="11" id="KW-0584">Phenylalanine biosynthesis</keyword>
<dbReference type="EC" id="4.2.1.51" evidence="6"/>
<dbReference type="AlphaFoldDB" id="E3HDI1"/>
<dbReference type="PIRSF" id="PIRSF001500">
    <property type="entry name" value="Chor_mut_pdt_Ppr"/>
    <property type="match status" value="1"/>
</dbReference>
<accession>E3HDI1</accession>
<keyword evidence="10" id="KW-0057">Aromatic amino acid biosynthesis</keyword>
<keyword evidence="23" id="KW-1185">Reference proteome</keyword>
<evidence type="ECO:0000256" key="1">
    <source>
        <dbReference type="ARBA" id="ARBA00000824"/>
    </source>
</evidence>
<keyword evidence="9" id="KW-0028">Amino-acid biosynthesis</keyword>
<evidence type="ECO:0000256" key="15">
    <source>
        <dbReference type="ARBA" id="ARBA00031175"/>
    </source>
</evidence>
<dbReference type="InterPro" id="IPR036263">
    <property type="entry name" value="Chorismate_II_sf"/>
</dbReference>
<dbReference type="Pfam" id="PF00800">
    <property type="entry name" value="PDT"/>
    <property type="match status" value="1"/>
</dbReference>
<geneLocation type="plasmid" evidence="22 23">
    <name>pILYOP01</name>
</geneLocation>
<dbReference type="Gene3D" id="3.40.190.10">
    <property type="entry name" value="Periplasmic binding protein-like II"/>
    <property type="match status" value="2"/>
</dbReference>
<evidence type="ECO:0000256" key="5">
    <source>
        <dbReference type="ARBA" id="ARBA00004817"/>
    </source>
</evidence>
<feature type="site" description="Essential for prephenate dehydratase activity" evidence="18">
    <location>
        <position position="262"/>
    </location>
</feature>
<dbReference type="UniPathway" id="UPA00120">
    <property type="reaction ID" value="UER00203"/>
</dbReference>
<evidence type="ECO:0000256" key="3">
    <source>
        <dbReference type="ARBA" id="ARBA00004496"/>
    </source>
</evidence>
<evidence type="ECO:0000313" key="22">
    <source>
        <dbReference type="EMBL" id="ADO84167.1"/>
    </source>
</evidence>
<dbReference type="InterPro" id="IPR001086">
    <property type="entry name" value="Preph_deHydtase"/>
</dbReference>
<dbReference type="SUPFAM" id="SSF48600">
    <property type="entry name" value="Chorismate mutase II"/>
    <property type="match status" value="1"/>
</dbReference>
<dbReference type="InterPro" id="IPR045865">
    <property type="entry name" value="ACT-like_dom_sf"/>
</dbReference>
<dbReference type="PANTHER" id="PTHR21022:SF19">
    <property type="entry name" value="PREPHENATE DEHYDRATASE-RELATED"/>
    <property type="match status" value="1"/>
</dbReference>
<dbReference type="OrthoDB" id="9802281at2"/>
<keyword evidence="13" id="KW-0456">Lyase</keyword>
<dbReference type="InterPro" id="IPR002912">
    <property type="entry name" value="ACT_dom"/>
</dbReference>
<comment type="pathway">
    <text evidence="5">Metabolic intermediate biosynthesis; prephenate biosynthesis; prephenate from chorismate: step 1/1.</text>
</comment>
<dbReference type="GO" id="GO:0046417">
    <property type="term" value="P:chorismate metabolic process"/>
    <property type="evidence" value="ECO:0007669"/>
    <property type="project" value="InterPro"/>
</dbReference>
<dbReference type="RefSeq" id="WP_013388826.1">
    <property type="nucleotide sequence ID" value="NC_014633.1"/>
</dbReference>
<dbReference type="PROSITE" id="PS51671">
    <property type="entry name" value="ACT"/>
    <property type="match status" value="1"/>
</dbReference>
<dbReference type="Proteomes" id="UP000006875">
    <property type="component" value="Plasmid pILYOP01"/>
</dbReference>
<dbReference type="GO" id="GO:0005737">
    <property type="term" value="C:cytoplasm"/>
    <property type="evidence" value="ECO:0007669"/>
    <property type="project" value="UniProtKB-SubCell"/>
</dbReference>
<sequence>MIKDLKTLRDEIEVIDKEMIKLYLRRMEIVKDVALYKQENGMEVLDRSRELELLDKTSSLVPEKDLRGYYRELLEKQMELSRDYQRKILGLKTKVAYQGVEGAFQHIALREIFEKCEENSYLTFEEVFRAVSSKEVDLGVLPIENSSTGEISEIFDLLRKYNCYITKVHSLKIEQHLLGIKGAKICDIKEVYSHPQGFLQSSKFLYGRGWKEIPYHNTAVSAKYVSDQKDKTKGTIGSYETASLYNLDILAESINTNDQNQTKFIVISSEKPKTGDTCALILTVPHESGSLMKIVDSIGKRGYNMLNIKSRPVKNVPWEYFFFIEFQGDMDNSEELIEELKENSLSFKVVGRYQKPEGIK</sequence>
<dbReference type="Gene3D" id="3.30.70.260">
    <property type="match status" value="1"/>
</dbReference>
<keyword evidence="12 22" id="KW-0413">Isomerase</keyword>
<dbReference type="PROSITE" id="PS51168">
    <property type="entry name" value="CHORISMATE_MUT_2"/>
    <property type="match status" value="1"/>
</dbReference>
<evidence type="ECO:0000256" key="8">
    <source>
        <dbReference type="ARBA" id="ARBA00022490"/>
    </source>
</evidence>
<comment type="function">
    <text evidence="2">Catalyzes the Claisen rearrangement of chorismate to prephenate and the decarboxylation/dehydration of prephenate to phenylpyruvate.</text>
</comment>
<comment type="catalytic activity">
    <reaction evidence="17">
        <text>prephenate + H(+) = 3-phenylpyruvate + CO2 + H2O</text>
        <dbReference type="Rhea" id="RHEA:21648"/>
        <dbReference type="ChEBI" id="CHEBI:15377"/>
        <dbReference type="ChEBI" id="CHEBI:15378"/>
        <dbReference type="ChEBI" id="CHEBI:16526"/>
        <dbReference type="ChEBI" id="CHEBI:18005"/>
        <dbReference type="ChEBI" id="CHEBI:29934"/>
        <dbReference type="EC" id="4.2.1.51"/>
    </reaction>
</comment>
<dbReference type="CDD" id="cd13631">
    <property type="entry name" value="PBP2_Ct-PDT_like"/>
    <property type="match status" value="1"/>
</dbReference>
<dbReference type="UniPathway" id="UPA00121">
    <property type="reaction ID" value="UER00345"/>
</dbReference>
<feature type="domain" description="ACT" evidence="21">
    <location>
        <begin position="279"/>
        <end position="354"/>
    </location>
</feature>
<evidence type="ECO:0000256" key="14">
    <source>
        <dbReference type="ARBA" id="ARBA00023268"/>
    </source>
</evidence>
<dbReference type="KEGG" id="ipo:Ilyop_2408"/>
<dbReference type="Pfam" id="PF01817">
    <property type="entry name" value="CM_2"/>
    <property type="match status" value="1"/>
</dbReference>
<evidence type="ECO:0000256" key="2">
    <source>
        <dbReference type="ARBA" id="ARBA00002364"/>
    </source>
</evidence>
<evidence type="ECO:0000256" key="10">
    <source>
        <dbReference type="ARBA" id="ARBA00023141"/>
    </source>
</evidence>
<dbReference type="CDD" id="cd04905">
    <property type="entry name" value="ACT_CM-PDT"/>
    <property type="match status" value="1"/>
</dbReference>
<dbReference type="InterPro" id="IPR036979">
    <property type="entry name" value="CM_dom_sf"/>
</dbReference>
<protein>
    <recommendedName>
        <fullName evidence="7">Bifunctional chorismate mutase/prephenate dehydratase</fullName>
        <ecNumber evidence="6">4.2.1.51</ecNumber>
    </recommendedName>
    <alternativeName>
        <fullName evidence="16">Chorismate mutase-prephenate dehydratase</fullName>
    </alternativeName>
    <alternativeName>
        <fullName evidence="15">p-protein</fullName>
    </alternativeName>
</protein>
<dbReference type="SUPFAM" id="SSF53850">
    <property type="entry name" value="Periplasmic binding protein-like II"/>
    <property type="match status" value="1"/>
</dbReference>
<gene>
    <name evidence="22" type="ordered locus">Ilyop_2408</name>
</gene>
<dbReference type="InterPro" id="IPR008242">
    <property type="entry name" value="Chor_mutase/pphenate_deHydtase"/>
</dbReference>
<name>E3HDI1_ILYPC</name>
<evidence type="ECO:0000256" key="13">
    <source>
        <dbReference type="ARBA" id="ARBA00023239"/>
    </source>
</evidence>
<evidence type="ECO:0000256" key="17">
    <source>
        <dbReference type="ARBA" id="ARBA00047848"/>
    </source>
</evidence>
<dbReference type="SUPFAM" id="SSF55021">
    <property type="entry name" value="ACT-like"/>
    <property type="match status" value="1"/>
</dbReference>
<evidence type="ECO:0000256" key="12">
    <source>
        <dbReference type="ARBA" id="ARBA00023235"/>
    </source>
</evidence>
<comment type="catalytic activity">
    <reaction evidence="1">
        <text>chorismate = prephenate</text>
        <dbReference type="Rhea" id="RHEA:13897"/>
        <dbReference type="ChEBI" id="CHEBI:29748"/>
        <dbReference type="ChEBI" id="CHEBI:29934"/>
        <dbReference type="EC" id="5.4.99.5"/>
    </reaction>
</comment>
<dbReference type="GO" id="GO:0004106">
    <property type="term" value="F:chorismate mutase activity"/>
    <property type="evidence" value="ECO:0007669"/>
    <property type="project" value="UniProtKB-EC"/>
</dbReference>
<feature type="domain" description="Chorismate mutase" evidence="19">
    <location>
        <begin position="1"/>
        <end position="89"/>
    </location>
</feature>
<evidence type="ECO:0000259" key="20">
    <source>
        <dbReference type="PROSITE" id="PS51171"/>
    </source>
</evidence>
<keyword evidence="8" id="KW-0963">Cytoplasm</keyword>
<reference evidence="22 23" key="1">
    <citation type="journal article" date="2010" name="Stand. Genomic Sci.">
        <title>Complete genome sequence of Ilyobacter polytropus type strain (CuHbu1).</title>
        <authorList>
            <person name="Sikorski J."/>
            <person name="Chertkov O."/>
            <person name="Lapidus A."/>
            <person name="Nolan M."/>
            <person name="Lucas S."/>
            <person name="Del Rio T.G."/>
            <person name="Tice H."/>
            <person name="Cheng J.F."/>
            <person name="Tapia R."/>
            <person name="Han C."/>
            <person name="Goodwin L."/>
            <person name="Pitluck S."/>
            <person name="Liolios K."/>
            <person name="Ivanova N."/>
            <person name="Mavromatis K."/>
            <person name="Mikhailova N."/>
            <person name="Pati A."/>
            <person name="Chen A."/>
            <person name="Palaniappan K."/>
            <person name="Land M."/>
            <person name="Hauser L."/>
            <person name="Chang Y.J."/>
            <person name="Jeffries C.D."/>
            <person name="Brambilla E."/>
            <person name="Yasawong M."/>
            <person name="Rohde M."/>
            <person name="Pukall R."/>
            <person name="Spring S."/>
            <person name="Goker M."/>
            <person name="Woyke T."/>
            <person name="Bristow J."/>
            <person name="Eisen J.A."/>
            <person name="Markowitz V."/>
            <person name="Hugenholtz P."/>
            <person name="Kyrpides N.C."/>
            <person name="Klenk H.P."/>
        </authorList>
    </citation>
    <scope>NUCLEOTIDE SEQUENCE [LARGE SCALE GENOMIC DNA]</scope>
    <source>
        <strain evidence="23">ATCC 51220 / DSM 2926 / LMG 16218 / CuHBu1</strain>
        <plasmid evidence="23">pILYOP01</plasmid>
    </source>
</reference>
<evidence type="ECO:0000259" key="19">
    <source>
        <dbReference type="PROSITE" id="PS51168"/>
    </source>
</evidence>
<dbReference type="PANTHER" id="PTHR21022">
    <property type="entry name" value="PREPHENATE DEHYDRATASE P PROTEIN"/>
    <property type="match status" value="1"/>
</dbReference>
<comment type="pathway">
    <text evidence="4">Amino-acid biosynthesis; L-phenylalanine biosynthesis; phenylpyruvate from prephenate: step 1/1.</text>
</comment>
<dbReference type="HOGENOM" id="CLU_035008_1_1_0"/>
<keyword evidence="22" id="KW-0614">Plasmid</keyword>
<evidence type="ECO:0000256" key="16">
    <source>
        <dbReference type="ARBA" id="ARBA00031520"/>
    </source>
</evidence>
<comment type="subcellular location">
    <subcellularLocation>
        <location evidence="3">Cytoplasm</location>
    </subcellularLocation>
</comment>
<organism evidence="22 23">
    <name type="scientific">Ilyobacter polytropus (strain ATCC 51220 / DSM 2926 / LMG 16218 / CuHBu1)</name>
    <dbReference type="NCBI Taxonomy" id="572544"/>
    <lineage>
        <taxon>Bacteria</taxon>
        <taxon>Fusobacteriati</taxon>
        <taxon>Fusobacteriota</taxon>
        <taxon>Fusobacteriia</taxon>
        <taxon>Fusobacteriales</taxon>
        <taxon>Fusobacteriaceae</taxon>
        <taxon>Ilyobacter</taxon>
    </lineage>
</organism>
<dbReference type="PROSITE" id="PS51171">
    <property type="entry name" value="PREPHENATE_DEHYDR_3"/>
    <property type="match status" value="1"/>
</dbReference>
<evidence type="ECO:0000259" key="21">
    <source>
        <dbReference type="PROSITE" id="PS51671"/>
    </source>
</evidence>
<dbReference type="Gene3D" id="1.20.59.10">
    <property type="entry name" value="Chorismate mutase"/>
    <property type="match status" value="1"/>
</dbReference>
<proteinExistence type="predicted"/>
<evidence type="ECO:0000256" key="9">
    <source>
        <dbReference type="ARBA" id="ARBA00022605"/>
    </source>
</evidence>
<evidence type="ECO:0000256" key="11">
    <source>
        <dbReference type="ARBA" id="ARBA00023222"/>
    </source>
</evidence>
<evidence type="ECO:0000256" key="4">
    <source>
        <dbReference type="ARBA" id="ARBA00004741"/>
    </source>
</evidence>
<dbReference type="SMART" id="SM00830">
    <property type="entry name" value="CM_2"/>
    <property type="match status" value="1"/>
</dbReference>